<comment type="caution">
    <text evidence="5">The sequence shown here is derived from an EMBL/GenBank/DDBJ whole genome shotgun (WGS) entry which is preliminary data.</text>
</comment>
<dbReference type="Gene3D" id="3.80.10.10">
    <property type="entry name" value="Ribonuclease Inhibitor"/>
    <property type="match status" value="1"/>
</dbReference>
<sequence>MAAVFVVVLMSAVLGLRAQEEMEICGLCPGNVRNSSQVTYLCSETSGAELVGRCCVKPSGGDIIGLDLWNCSISLLDPGLRLTAAILVLDISQNPLQDLRQEFFQGLTGLRYLALPGNISCPGGNQAWASVESELDSRICQDQQSACNRTGDIAVLCPENSLCAPDGPGYTQCVCADGFSGYKCLREGSFPLLVFFGILASVTVTLSVLLWCTQRKKVKSL</sequence>
<keyword evidence="1" id="KW-1133">Transmembrane helix</keyword>
<feature type="signal peptide" evidence="2">
    <location>
        <begin position="1"/>
        <end position="18"/>
    </location>
</feature>
<keyword evidence="6" id="KW-1185">Reference proteome</keyword>
<feature type="transmembrane region" description="Helical" evidence="1">
    <location>
        <begin position="190"/>
        <end position="212"/>
    </location>
</feature>
<feature type="domain" description="EGF-like" evidence="3 4">
    <location>
        <begin position="173"/>
        <end position="184"/>
    </location>
</feature>
<feature type="chain" id="PRO_5043438869" description="EGF-like domain-containing protein" evidence="2">
    <location>
        <begin position="19"/>
        <end position="221"/>
    </location>
</feature>
<dbReference type="EMBL" id="DYDO01000004">
    <property type="protein sequence ID" value="DBA25416.1"/>
    <property type="molecule type" value="Genomic_DNA"/>
</dbReference>
<dbReference type="InterPro" id="IPR042350">
    <property type="entry name" value="ATRAID"/>
</dbReference>
<evidence type="ECO:0000259" key="4">
    <source>
        <dbReference type="PROSITE" id="PS01186"/>
    </source>
</evidence>
<evidence type="ECO:0000256" key="1">
    <source>
        <dbReference type="SAM" id="Phobius"/>
    </source>
</evidence>
<dbReference type="InterPro" id="IPR000742">
    <property type="entry name" value="EGF"/>
</dbReference>
<dbReference type="InterPro" id="IPR032675">
    <property type="entry name" value="LRR_dom_sf"/>
</dbReference>
<accession>A0AAV3ALT7</accession>
<dbReference type="PANTHER" id="PTHR15926">
    <property type="entry name" value="ALL-TRANS RETINOIC ACID-INDUCED DIFFERENTIATION FACTOR"/>
    <property type="match status" value="1"/>
</dbReference>
<reference evidence="5" key="1">
    <citation type="thesis" date="2020" institute="ProQuest LLC" country="789 East Eisenhower Parkway, Ann Arbor, MI, USA">
        <title>Comparative Genomics and Chromosome Evolution.</title>
        <authorList>
            <person name="Mudd A.B."/>
        </authorList>
    </citation>
    <scope>NUCLEOTIDE SEQUENCE</scope>
    <source>
        <strain evidence="5">1538</strain>
        <tissue evidence="5">Blood</tissue>
    </source>
</reference>
<evidence type="ECO:0000313" key="5">
    <source>
        <dbReference type="EMBL" id="DBA25416.1"/>
    </source>
</evidence>
<evidence type="ECO:0000313" key="6">
    <source>
        <dbReference type="Proteomes" id="UP001181693"/>
    </source>
</evidence>
<gene>
    <name evidence="5" type="ORF">GDO54_009802</name>
</gene>
<evidence type="ECO:0000259" key="3">
    <source>
        <dbReference type="PROSITE" id="PS00022"/>
    </source>
</evidence>
<dbReference type="SUPFAM" id="SSF52058">
    <property type="entry name" value="L domain-like"/>
    <property type="match status" value="1"/>
</dbReference>
<name>A0AAV3ALT7_PYXAD</name>
<dbReference type="GO" id="GO:0045669">
    <property type="term" value="P:positive regulation of osteoblast differentiation"/>
    <property type="evidence" value="ECO:0007669"/>
    <property type="project" value="TreeGrafter"/>
</dbReference>
<keyword evidence="1" id="KW-0812">Transmembrane</keyword>
<dbReference type="PROSITE" id="PS00022">
    <property type="entry name" value="EGF_1"/>
    <property type="match status" value="1"/>
</dbReference>
<protein>
    <recommendedName>
        <fullName evidence="3 4">EGF-like domain-containing protein</fullName>
    </recommendedName>
</protein>
<dbReference type="PANTHER" id="PTHR15926:SF1">
    <property type="entry name" value="ALL-TRANS RETINOIC ACID-INDUCED DIFFERENTIATION FACTOR"/>
    <property type="match status" value="1"/>
</dbReference>
<dbReference type="Proteomes" id="UP001181693">
    <property type="component" value="Unassembled WGS sequence"/>
</dbReference>
<proteinExistence type="predicted"/>
<organism evidence="5 6">
    <name type="scientific">Pyxicephalus adspersus</name>
    <name type="common">African bullfrog</name>
    <dbReference type="NCBI Taxonomy" id="30357"/>
    <lineage>
        <taxon>Eukaryota</taxon>
        <taxon>Metazoa</taxon>
        <taxon>Chordata</taxon>
        <taxon>Craniata</taxon>
        <taxon>Vertebrata</taxon>
        <taxon>Euteleostomi</taxon>
        <taxon>Amphibia</taxon>
        <taxon>Batrachia</taxon>
        <taxon>Anura</taxon>
        <taxon>Neobatrachia</taxon>
        <taxon>Ranoidea</taxon>
        <taxon>Pyxicephalidae</taxon>
        <taxon>Pyxicephalinae</taxon>
        <taxon>Pyxicephalus</taxon>
    </lineage>
</organism>
<keyword evidence="1" id="KW-0472">Membrane</keyword>
<dbReference type="AlphaFoldDB" id="A0AAV3ALT7"/>
<dbReference type="PROSITE" id="PS01186">
    <property type="entry name" value="EGF_2"/>
    <property type="match status" value="1"/>
</dbReference>
<evidence type="ECO:0000256" key="2">
    <source>
        <dbReference type="SAM" id="SignalP"/>
    </source>
</evidence>
<keyword evidence="2" id="KW-0732">Signal</keyword>